<dbReference type="Gene3D" id="2.60.120.10">
    <property type="entry name" value="Jelly Rolls"/>
    <property type="match status" value="2"/>
</dbReference>
<evidence type="ECO:0000256" key="1">
    <source>
        <dbReference type="SAM" id="Phobius"/>
    </source>
</evidence>
<evidence type="ECO:0000313" key="3">
    <source>
        <dbReference type="EMBL" id="GHC08675.1"/>
    </source>
</evidence>
<dbReference type="RefSeq" id="WP_189516187.1">
    <property type="nucleotide sequence ID" value="NZ_BMXG01000020.1"/>
</dbReference>
<dbReference type="EMBL" id="BMXG01000020">
    <property type="protein sequence ID" value="GHC08675.1"/>
    <property type="molecule type" value="Genomic_DNA"/>
</dbReference>
<keyword evidence="1" id="KW-0812">Transmembrane</keyword>
<dbReference type="Pfam" id="PF00027">
    <property type="entry name" value="cNMP_binding"/>
    <property type="match status" value="2"/>
</dbReference>
<dbReference type="CDD" id="cd00038">
    <property type="entry name" value="CAP_ED"/>
    <property type="match status" value="2"/>
</dbReference>
<protein>
    <recommendedName>
        <fullName evidence="2">Cyclic nucleotide-binding domain-containing protein</fullName>
    </recommendedName>
</protein>
<dbReference type="InterPro" id="IPR014710">
    <property type="entry name" value="RmlC-like_jellyroll"/>
</dbReference>
<evidence type="ECO:0000259" key="2">
    <source>
        <dbReference type="PROSITE" id="PS50042"/>
    </source>
</evidence>
<dbReference type="PANTHER" id="PTHR23011:SF28">
    <property type="entry name" value="CYCLIC NUCLEOTIDE-BINDING DOMAIN CONTAINING PROTEIN"/>
    <property type="match status" value="1"/>
</dbReference>
<proteinExistence type="predicted"/>
<dbReference type="PROSITE" id="PS50042">
    <property type="entry name" value="CNMP_BINDING_3"/>
    <property type="match status" value="2"/>
</dbReference>
<feature type="transmembrane region" description="Helical" evidence="1">
    <location>
        <begin position="291"/>
        <end position="316"/>
    </location>
</feature>
<reference evidence="3" key="2">
    <citation type="submission" date="2020-09" db="EMBL/GenBank/DDBJ databases">
        <authorList>
            <person name="Sun Q."/>
            <person name="Kim S."/>
        </authorList>
    </citation>
    <scope>NUCLEOTIDE SEQUENCE</scope>
    <source>
        <strain evidence="3">KCTC 12870</strain>
    </source>
</reference>
<comment type="caution">
    <text evidence="3">The sequence shown here is derived from an EMBL/GenBank/DDBJ whole genome shotgun (WGS) entry which is preliminary data.</text>
</comment>
<dbReference type="InterPro" id="IPR000595">
    <property type="entry name" value="cNMP-bd_dom"/>
</dbReference>
<keyword evidence="4" id="KW-1185">Reference proteome</keyword>
<dbReference type="InterPro" id="IPR018490">
    <property type="entry name" value="cNMP-bd_dom_sf"/>
</dbReference>
<gene>
    <name evidence="3" type="ORF">GCM10007047_27340</name>
</gene>
<keyword evidence="1" id="KW-1133">Transmembrane helix</keyword>
<feature type="transmembrane region" description="Helical" evidence="1">
    <location>
        <begin position="114"/>
        <end position="134"/>
    </location>
</feature>
<reference evidence="3" key="1">
    <citation type="journal article" date="2014" name="Int. J. Syst. Evol. Microbiol.">
        <title>Complete genome sequence of Corynebacterium casei LMG S-19264T (=DSM 44701T), isolated from a smear-ripened cheese.</title>
        <authorList>
            <consortium name="US DOE Joint Genome Institute (JGI-PGF)"/>
            <person name="Walter F."/>
            <person name="Albersmeier A."/>
            <person name="Kalinowski J."/>
            <person name="Ruckert C."/>
        </authorList>
    </citation>
    <scope>NUCLEOTIDE SEQUENCE</scope>
    <source>
        <strain evidence="3">KCTC 12870</strain>
    </source>
</reference>
<sequence length="659" mass="74724">MDQSYILTQARLSLAYDIEASKPEHEILILKNVPLKTYLVVEEEQWRILRRFKDGMPLQELLPLLITERKSPPLRSLYELVMKAVVAGILLVDGENQAAQQQNRAVEWDHRLRFGMAHWFGVGAILFGFLAVLFRPLGTPTNLIEILVGWLLICGSLTVGYFLSACLLVGFDREVYDTRFRWKHVLPHFHCNVEDGRMAGRMCEMSVALMQLAPMFFTTGITALWFTDLVYLLLMGVFFVTLPSGRSPASLLLRSLYRRYPLSTGHDFIFVQNRLLWTLINSRLKFTDKSYLLIFGAYTLIWLFTVFMANLSAFGLNVGELKNLYLTSSAATVTVIIVLLQMAATILGSLAMISWIVAMNILHVVEQLRMRMQSKPKLLNHEMSGEDIVQFLSGTLLLKGVREEILYELAERVRGVIVDPKQHVFKEGEPGDDLYFVLNGGVEVLMSLKSGRPLRVTELGPGDVFGEVALLHNVPRTRSIRAARKSLLLALSREDFQKLIVGSIGVRDVEAIIRKQSFLHRIELCRNWHPQAMTAFSRLATLAEFQPGDVVIKKGMRNQFFYLIYDGLLEVIVEGKRVSTLATGEFFGEISLLQNSTATADIVAITGSRCLVVQRRDFLNFIGKDFLVGLQFEDISSKRLKHPIFPLTGVAYDDFSERY</sequence>
<name>A0A8J3DC82_9BACT</name>
<dbReference type="AlphaFoldDB" id="A0A8J3DC82"/>
<dbReference type="PANTHER" id="PTHR23011">
    <property type="entry name" value="CYCLIC NUCLEOTIDE-BINDING DOMAIN CONTAINING PROTEIN"/>
    <property type="match status" value="1"/>
</dbReference>
<dbReference type="SMART" id="SM00100">
    <property type="entry name" value="cNMP"/>
    <property type="match status" value="2"/>
</dbReference>
<feature type="domain" description="Cyclic nucleotide-binding" evidence="2">
    <location>
        <begin position="397"/>
        <end position="500"/>
    </location>
</feature>
<dbReference type="Proteomes" id="UP000642829">
    <property type="component" value="Unassembled WGS sequence"/>
</dbReference>
<dbReference type="SUPFAM" id="SSF51206">
    <property type="entry name" value="cAMP-binding domain-like"/>
    <property type="match status" value="2"/>
</dbReference>
<evidence type="ECO:0000313" key="4">
    <source>
        <dbReference type="Proteomes" id="UP000642829"/>
    </source>
</evidence>
<feature type="transmembrane region" description="Helical" evidence="1">
    <location>
        <begin position="336"/>
        <end position="365"/>
    </location>
</feature>
<organism evidence="3 4">
    <name type="scientific">Cerasicoccus arenae</name>
    <dbReference type="NCBI Taxonomy" id="424488"/>
    <lineage>
        <taxon>Bacteria</taxon>
        <taxon>Pseudomonadati</taxon>
        <taxon>Verrucomicrobiota</taxon>
        <taxon>Opitutia</taxon>
        <taxon>Puniceicoccales</taxon>
        <taxon>Cerasicoccaceae</taxon>
        <taxon>Cerasicoccus</taxon>
    </lineage>
</organism>
<feature type="transmembrane region" description="Helical" evidence="1">
    <location>
        <begin position="146"/>
        <end position="171"/>
    </location>
</feature>
<feature type="domain" description="Cyclic nucleotide-binding" evidence="2">
    <location>
        <begin position="524"/>
        <end position="624"/>
    </location>
</feature>
<accession>A0A8J3DC82</accession>
<keyword evidence="1" id="KW-0472">Membrane</keyword>